<keyword evidence="1 5" id="KW-0808">Transferase</keyword>
<evidence type="ECO:0000259" key="4">
    <source>
        <dbReference type="SMART" id="SM00563"/>
    </source>
</evidence>
<keyword evidence="2 5" id="KW-0012">Acyltransferase</keyword>
<feature type="domain" description="Phospholipid/glycerol acyltransferase" evidence="4">
    <location>
        <begin position="80"/>
        <end position="196"/>
    </location>
</feature>
<evidence type="ECO:0000256" key="3">
    <source>
        <dbReference type="SAM" id="MobiDB-lite"/>
    </source>
</evidence>
<reference evidence="5" key="1">
    <citation type="journal article" date="2014" name="Genome Biol. Evol.">
        <title>Pangenome evidence for extensive interdomain horizontal transfer affecting lineage core and shell genes in uncultured planktonic thaumarchaeota and euryarchaeota.</title>
        <authorList>
            <person name="Deschamps P."/>
            <person name="Zivanovic Y."/>
            <person name="Moreira D."/>
            <person name="Rodriguez-Valera F."/>
            <person name="Lopez-Garcia P."/>
        </authorList>
    </citation>
    <scope>NUCLEOTIDE SEQUENCE</scope>
</reference>
<dbReference type="PANTHER" id="PTHR10434:SF11">
    <property type="entry name" value="1-ACYL-SN-GLYCEROL-3-PHOSPHATE ACYLTRANSFERASE"/>
    <property type="match status" value="1"/>
</dbReference>
<dbReference type="GO" id="GO:0006654">
    <property type="term" value="P:phosphatidic acid biosynthetic process"/>
    <property type="evidence" value="ECO:0007669"/>
    <property type="project" value="TreeGrafter"/>
</dbReference>
<dbReference type="PANTHER" id="PTHR10434">
    <property type="entry name" value="1-ACYL-SN-GLYCEROL-3-PHOSPHATE ACYLTRANSFERASE"/>
    <property type="match status" value="1"/>
</dbReference>
<organism evidence="5">
    <name type="scientific">uncultured marine group II/III euryarchaeote KM3_64_C08</name>
    <dbReference type="NCBI Taxonomy" id="1456479"/>
    <lineage>
        <taxon>Archaea</taxon>
        <taxon>Methanobacteriati</taxon>
        <taxon>Methanobacteriota</taxon>
        <taxon>environmental samples</taxon>
    </lineage>
</organism>
<dbReference type="GO" id="GO:0005886">
    <property type="term" value="C:plasma membrane"/>
    <property type="evidence" value="ECO:0007669"/>
    <property type="project" value="TreeGrafter"/>
</dbReference>
<dbReference type="CDD" id="cd07989">
    <property type="entry name" value="LPLAT_AGPAT-like"/>
    <property type="match status" value="1"/>
</dbReference>
<dbReference type="EMBL" id="KF900985">
    <property type="protein sequence ID" value="AIF13816.1"/>
    <property type="molecule type" value="Genomic_DNA"/>
</dbReference>
<dbReference type="AlphaFoldDB" id="A0A075HB99"/>
<feature type="region of interest" description="Disordered" evidence="3">
    <location>
        <begin position="1"/>
        <end position="21"/>
    </location>
</feature>
<dbReference type="Pfam" id="PF01553">
    <property type="entry name" value="Acyltransferase"/>
    <property type="match status" value="1"/>
</dbReference>
<gene>
    <name evidence="5" type="primary">plsC</name>
</gene>
<proteinExistence type="predicted"/>
<accession>A0A075HB99</accession>
<dbReference type="SMART" id="SM00563">
    <property type="entry name" value="PlsC"/>
    <property type="match status" value="1"/>
</dbReference>
<evidence type="ECO:0000256" key="2">
    <source>
        <dbReference type="ARBA" id="ARBA00023315"/>
    </source>
</evidence>
<evidence type="ECO:0000256" key="1">
    <source>
        <dbReference type="ARBA" id="ARBA00022679"/>
    </source>
</evidence>
<dbReference type="InterPro" id="IPR002123">
    <property type="entry name" value="Plipid/glycerol_acylTrfase"/>
</dbReference>
<evidence type="ECO:0000313" key="5">
    <source>
        <dbReference type="EMBL" id="AIF13816.1"/>
    </source>
</evidence>
<dbReference type="EC" id="2.3.1.51" evidence="5"/>
<name>A0A075HB99_9EURY</name>
<dbReference type="SUPFAM" id="SSF69593">
    <property type="entry name" value="Glycerol-3-phosphate (1)-acyltransferase"/>
    <property type="match status" value="1"/>
</dbReference>
<protein>
    <submittedName>
        <fullName evidence="5">Phospholipid/glycerol acyltransferase (PlsC)</fullName>
        <ecNumber evidence="5">2.3.1.51</ecNumber>
    </submittedName>
</protein>
<dbReference type="GO" id="GO:0003841">
    <property type="term" value="F:1-acylglycerol-3-phosphate O-acyltransferase activity"/>
    <property type="evidence" value="ECO:0007669"/>
    <property type="project" value="UniProtKB-EC"/>
</dbReference>
<sequence>MNHQPATTLKERRAPPESMSALSADAKEKLAGLCAIEPAGISVPRTPLYTGMLAVLLPIFSTICRFRVEGMERIPSTGPMILAGNHMSHIDPVIKIYSARRKAYYLAKEGHFTKIGVKQFMHAVGQIETDRASRGGDAVARAADVLLSGNVLGIFPEGTRSRNKQAPYLQRGKTGVARLAAAFPNVPVVCAGIAGSHEFLAPGQAPLPRIWRPVTVRFGTPITWAEWSEHPEGGAVDDAEVERIAKLSEDEQRADIGNLYRKFTNQTIATLRALGAP</sequence>